<dbReference type="Proteomes" id="UP000028511">
    <property type="component" value="Unassembled WGS sequence"/>
</dbReference>
<dbReference type="SUPFAM" id="SSF47598">
    <property type="entry name" value="Ribbon-helix-helix"/>
    <property type="match status" value="1"/>
</dbReference>
<comment type="caution">
    <text evidence="1">The sequence shown here is derived from an EMBL/GenBank/DDBJ whole genome shotgun (WGS) entry which is preliminary data.</text>
</comment>
<sequence>MQPPKDAYTNDNAQFIADMLEQSGTVSVRIRKPLHDRVKALCENSNVSVNDYVSAAVAMRLFWEEQEKK</sequence>
<dbReference type="Pfam" id="PF05534">
    <property type="entry name" value="HicB"/>
    <property type="match status" value="1"/>
</dbReference>
<gene>
    <name evidence="1" type="ORF">XBP1_1520002</name>
</gene>
<evidence type="ECO:0000313" key="2">
    <source>
        <dbReference type="Proteomes" id="UP000028511"/>
    </source>
</evidence>
<name>A0A077NBW4_XENBV</name>
<protein>
    <submittedName>
        <fullName evidence="1">Uncharacterized protein</fullName>
    </submittedName>
</protein>
<dbReference type="EMBL" id="CBSW010000060">
    <property type="protein sequence ID" value="CDG95733.1"/>
    <property type="molecule type" value="Genomic_DNA"/>
</dbReference>
<dbReference type="InterPro" id="IPR010985">
    <property type="entry name" value="Ribbon_hlx_hlx"/>
</dbReference>
<dbReference type="AlphaFoldDB" id="A0A077NBW4"/>
<proteinExistence type="predicted"/>
<dbReference type="GO" id="GO:0006355">
    <property type="term" value="P:regulation of DNA-templated transcription"/>
    <property type="evidence" value="ECO:0007669"/>
    <property type="project" value="InterPro"/>
</dbReference>
<accession>A0A077NBW4</accession>
<evidence type="ECO:0000313" key="1">
    <source>
        <dbReference type="EMBL" id="CDG95733.1"/>
    </source>
</evidence>
<reference evidence="1" key="1">
    <citation type="submission" date="2013-07" db="EMBL/GenBank/DDBJ databases">
        <title>Sub-species coevolution in mutualistic symbiosis.</title>
        <authorList>
            <person name="Murfin K."/>
            <person name="Klassen J."/>
            <person name="Lee M."/>
            <person name="Forst S."/>
            <person name="Stock P."/>
            <person name="Goodrich-Blair H."/>
        </authorList>
    </citation>
    <scope>NUCLEOTIDE SEQUENCE [LARGE SCALE GENOMIC DNA]</scope>
    <source>
        <strain evidence="1">Puntauvense</strain>
    </source>
</reference>
<dbReference type="HOGENOM" id="CLU_2775043_0_0_6"/>
<organism evidence="1 2">
    <name type="scientific">Xenorhabdus bovienii str. puntauvense</name>
    <dbReference type="NCBI Taxonomy" id="1398201"/>
    <lineage>
        <taxon>Bacteria</taxon>
        <taxon>Pseudomonadati</taxon>
        <taxon>Pseudomonadota</taxon>
        <taxon>Gammaproteobacteria</taxon>
        <taxon>Enterobacterales</taxon>
        <taxon>Morganellaceae</taxon>
        <taxon>Xenorhabdus</taxon>
    </lineage>
</organism>
<dbReference type="InterPro" id="IPR008651">
    <property type="entry name" value="Uncharacterised_HicB"/>
</dbReference>
<dbReference type="RefSeq" id="WP_038215474.1">
    <property type="nucleotide sequence ID" value="NZ_CAWLWN010000139.1"/>
</dbReference>